<protein>
    <recommendedName>
        <fullName evidence="5">CLOCK-interacting pacemaker</fullName>
    </recommendedName>
</protein>
<dbReference type="Proteomes" id="UP001176940">
    <property type="component" value="Unassembled WGS sequence"/>
</dbReference>
<gene>
    <name evidence="3" type="ORF">RIMI_LOCUS7087954</name>
</gene>
<dbReference type="PANTHER" id="PTHR34648">
    <property type="entry name" value="CLOCK-INTERACTING PACEMAKER"/>
    <property type="match status" value="1"/>
</dbReference>
<organism evidence="3 4">
    <name type="scientific">Ranitomeya imitator</name>
    <name type="common">mimic poison frog</name>
    <dbReference type="NCBI Taxonomy" id="111125"/>
    <lineage>
        <taxon>Eukaryota</taxon>
        <taxon>Metazoa</taxon>
        <taxon>Chordata</taxon>
        <taxon>Craniata</taxon>
        <taxon>Vertebrata</taxon>
        <taxon>Euteleostomi</taxon>
        <taxon>Amphibia</taxon>
        <taxon>Batrachia</taxon>
        <taxon>Anura</taxon>
        <taxon>Neobatrachia</taxon>
        <taxon>Hyloidea</taxon>
        <taxon>Dendrobatidae</taxon>
        <taxon>Dendrobatinae</taxon>
        <taxon>Ranitomeya</taxon>
    </lineage>
</organism>
<feature type="coiled-coil region" evidence="1">
    <location>
        <begin position="281"/>
        <end position="308"/>
    </location>
</feature>
<evidence type="ECO:0000313" key="3">
    <source>
        <dbReference type="EMBL" id="CAJ0937168.1"/>
    </source>
</evidence>
<sequence length="336" mass="36774">MENLDPGSTSQEKPRPCRRTAQVDQPRNAIPAAPESDKDSGYSDVASECLSSVEPTDTEECVPSSLHWSTTRPLSHHPPLLVLKNLLVDQGSGPDPHIQSWAGHPSFQLLPTSSQILVLPPSIPSTKSQPICRKYLPILNSYTKIAPHPCQLSSNVTHPNTNKRAANPSHHIQAKRLASGLQRFTAKGNAASAVPKSHVQKSVVLSDEVSCCELDLTTPPKGTNDTASRVRGDPHTVSSYSISRSEDGTLPAHQQQNKSRRFHNTLDVLRRSGLLSIAMKTKELARLNQATQVELERLQEQVAIYSKAVFSNNPDDWQLLHNSLAGSHMLVGEIDM</sequence>
<evidence type="ECO:0000256" key="1">
    <source>
        <dbReference type="SAM" id="Coils"/>
    </source>
</evidence>
<reference evidence="3" key="1">
    <citation type="submission" date="2023-07" db="EMBL/GenBank/DDBJ databases">
        <authorList>
            <person name="Stuckert A."/>
        </authorList>
    </citation>
    <scope>NUCLEOTIDE SEQUENCE</scope>
</reference>
<evidence type="ECO:0008006" key="5">
    <source>
        <dbReference type="Google" id="ProtNLM"/>
    </source>
</evidence>
<evidence type="ECO:0000313" key="4">
    <source>
        <dbReference type="Proteomes" id="UP001176940"/>
    </source>
</evidence>
<feature type="region of interest" description="Disordered" evidence="2">
    <location>
        <begin position="217"/>
        <end position="257"/>
    </location>
</feature>
<proteinExistence type="predicted"/>
<evidence type="ECO:0000256" key="2">
    <source>
        <dbReference type="SAM" id="MobiDB-lite"/>
    </source>
</evidence>
<keyword evidence="1" id="KW-0175">Coiled coil</keyword>
<comment type="caution">
    <text evidence="3">The sequence shown here is derived from an EMBL/GenBank/DDBJ whole genome shotgun (WGS) entry which is preliminary data.</text>
</comment>
<dbReference type="EMBL" id="CAUEEQ010013210">
    <property type="protein sequence ID" value="CAJ0937168.1"/>
    <property type="molecule type" value="Genomic_DNA"/>
</dbReference>
<feature type="region of interest" description="Disordered" evidence="2">
    <location>
        <begin position="1"/>
        <end position="74"/>
    </location>
</feature>
<name>A0ABN9LC42_9NEOB</name>
<feature type="compositionally biased region" description="Polar residues" evidence="2">
    <location>
        <begin position="1"/>
        <end position="11"/>
    </location>
</feature>
<dbReference type="PANTHER" id="PTHR34648:SF1">
    <property type="entry name" value="CLOCK-INTERACTING PACEMAKER"/>
    <property type="match status" value="1"/>
</dbReference>
<dbReference type="InterPro" id="IPR031602">
    <property type="entry name" value="CIPC"/>
</dbReference>
<accession>A0ABN9LC42</accession>
<dbReference type="Pfam" id="PF15800">
    <property type="entry name" value="CiPC"/>
    <property type="match status" value="1"/>
</dbReference>
<keyword evidence="4" id="KW-1185">Reference proteome</keyword>